<name>A0AAD9URI0_ACRCE</name>
<proteinExistence type="predicted"/>
<accession>A0AAD9URI0</accession>
<dbReference type="Proteomes" id="UP001249851">
    <property type="component" value="Unassembled WGS sequence"/>
</dbReference>
<evidence type="ECO:0000313" key="2">
    <source>
        <dbReference type="Proteomes" id="UP001249851"/>
    </source>
</evidence>
<keyword evidence="2" id="KW-1185">Reference proteome</keyword>
<evidence type="ECO:0000313" key="1">
    <source>
        <dbReference type="EMBL" id="KAK2547173.1"/>
    </source>
</evidence>
<protein>
    <submittedName>
        <fullName evidence="1">Uncharacterized protein</fullName>
    </submittedName>
</protein>
<sequence>MDLERFKSDIEYAPFQVAFTCNDTDDVLWAWQSLFDDICNTHVPWKEVKIKSQAPPWMTNEKRIKMNRRFKLFKLAVATNCPIQWSENKCARNNVTRSIRLAKASYFSNLSKEIKSSSAYWNLLNKAT</sequence>
<comment type="caution">
    <text evidence="1">The sequence shown here is derived from an EMBL/GenBank/DDBJ whole genome shotgun (WGS) entry which is preliminary data.</text>
</comment>
<gene>
    <name evidence="1" type="ORF">P5673_032999</name>
</gene>
<organism evidence="1 2">
    <name type="scientific">Acropora cervicornis</name>
    <name type="common">Staghorn coral</name>
    <dbReference type="NCBI Taxonomy" id="6130"/>
    <lineage>
        <taxon>Eukaryota</taxon>
        <taxon>Metazoa</taxon>
        <taxon>Cnidaria</taxon>
        <taxon>Anthozoa</taxon>
        <taxon>Hexacorallia</taxon>
        <taxon>Scleractinia</taxon>
        <taxon>Astrocoeniina</taxon>
        <taxon>Acroporidae</taxon>
        <taxon>Acropora</taxon>
    </lineage>
</organism>
<dbReference type="AlphaFoldDB" id="A0AAD9URI0"/>
<reference evidence="1" key="1">
    <citation type="journal article" date="2023" name="G3 (Bethesda)">
        <title>Whole genome assembly and annotation of the endangered Caribbean coral Acropora cervicornis.</title>
        <authorList>
            <person name="Selwyn J.D."/>
            <person name="Vollmer S.V."/>
        </authorList>
    </citation>
    <scope>NUCLEOTIDE SEQUENCE</scope>
    <source>
        <strain evidence="1">K2</strain>
    </source>
</reference>
<dbReference type="EMBL" id="JARQWQ010000207">
    <property type="protein sequence ID" value="KAK2547173.1"/>
    <property type="molecule type" value="Genomic_DNA"/>
</dbReference>
<reference evidence="1" key="2">
    <citation type="journal article" date="2023" name="Science">
        <title>Genomic signatures of disease resistance in endangered staghorn corals.</title>
        <authorList>
            <person name="Vollmer S.V."/>
            <person name="Selwyn J.D."/>
            <person name="Despard B.A."/>
            <person name="Roesel C.L."/>
        </authorList>
    </citation>
    <scope>NUCLEOTIDE SEQUENCE</scope>
    <source>
        <strain evidence="1">K2</strain>
    </source>
</reference>